<keyword evidence="6" id="KW-0114">cAMP</keyword>
<keyword evidence="5" id="KW-0547">Nucleotide-binding</keyword>
<dbReference type="InterPro" id="IPR018490">
    <property type="entry name" value="cNMP-bd_dom_sf"/>
</dbReference>
<dbReference type="CDD" id="cd00038">
    <property type="entry name" value="CAP_ED"/>
    <property type="match status" value="2"/>
</dbReference>
<name>A0ABM1EME9_PRICU</name>
<evidence type="ECO:0000259" key="8">
    <source>
        <dbReference type="PROSITE" id="PS50042"/>
    </source>
</evidence>
<dbReference type="Pfam" id="PF00027">
    <property type="entry name" value="cNMP_binding"/>
    <property type="match status" value="2"/>
</dbReference>
<dbReference type="Pfam" id="PF02197">
    <property type="entry name" value="RIIa"/>
    <property type="match status" value="1"/>
</dbReference>
<dbReference type="InterPro" id="IPR012198">
    <property type="entry name" value="cAMP_dep_PK_reg_su"/>
</dbReference>
<dbReference type="PANTHER" id="PTHR11635:SF152">
    <property type="entry name" value="CAMP-DEPENDENT PROTEIN KINASE TYPE I REGULATORY SUBUNIT-RELATED"/>
    <property type="match status" value="1"/>
</dbReference>
<dbReference type="Gene3D" id="1.20.890.10">
    <property type="entry name" value="cAMP-dependent protein kinase regulatory subunit, dimerization-anchoring domain"/>
    <property type="match status" value="1"/>
</dbReference>
<dbReference type="SUPFAM" id="SSF47391">
    <property type="entry name" value="Dimerization-anchoring domain of cAMP-dependent PK regulatory subunit"/>
    <property type="match status" value="1"/>
</dbReference>
<dbReference type="InterPro" id="IPR050503">
    <property type="entry name" value="cAMP-dep_PK_reg_su-like"/>
</dbReference>
<evidence type="ECO:0000256" key="2">
    <source>
        <dbReference type="ARBA" id="ARBA00022553"/>
    </source>
</evidence>
<dbReference type="PROSITE" id="PS50042">
    <property type="entry name" value="CNMP_BINDING_3"/>
    <property type="match status" value="2"/>
</dbReference>
<evidence type="ECO:0000256" key="7">
    <source>
        <dbReference type="SAM" id="MobiDB-lite"/>
    </source>
</evidence>
<dbReference type="CDD" id="cd12099">
    <property type="entry name" value="DD_RII_PKA"/>
    <property type="match status" value="1"/>
</dbReference>
<feature type="domain" description="Cyclic nucleotide-binding" evidence="8">
    <location>
        <begin position="250"/>
        <end position="370"/>
    </location>
</feature>
<sequence length="384" mass="43653">MDFEIPPGLTNLLEDFTVSVLREKPEDLVDFAVDYFVEMQRSGQCTRKQISFQTDEVMRDEEPMQTASDEDDEPMEPPPMMNRYARRKSVAAEKYDPEAEDDDDEKIVYPKTDEQRFSLKKAIKDILLFRALDSEQLEEVMDAMFDMKVKPDDHIIDQGDDGDNFYVIQSGTYDIFVKTDVGDKCVGGYAGSGSFGELALMYNMPRAATIVATSEGSLWAMNRTTFRRILMKSAFKKRKMYEALLEGVPMLQTLEKYERMNLADALQPLSFDEDIAIIKQGDSADGMYFIESGTVCISVRNEANEDQEVTRLSRGQYFGELALVTQKPRAATATSVEAVKLAYLERQAFERLLGPCMDLMKRNVSLYEDQLVKLFGSQTNISES</sequence>
<keyword evidence="9" id="KW-1185">Reference proteome</keyword>
<dbReference type="PANTHER" id="PTHR11635">
    <property type="entry name" value="CAMP-DEPENDENT PROTEIN KINASE REGULATORY CHAIN"/>
    <property type="match status" value="1"/>
</dbReference>
<dbReference type="InterPro" id="IPR014710">
    <property type="entry name" value="RmlC-like_jellyroll"/>
</dbReference>
<evidence type="ECO:0000256" key="5">
    <source>
        <dbReference type="ARBA" id="ARBA00022741"/>
    </source>
</evidence>
<dbReference type="PIRSF" id="PIRSF000548">
    <property type="entry name" value="PK_regulatory"/>
    <property type="match status" value="1"/>
</dbReference>
<dbReference type="InterPro" id="IPR003117">
    <property type="entry name" value="cAMP_dep_PK_reg_su_I/II_a/b"/>
</dbReference>
<evidence type="ECO:0000313" key="10">
    <source>
        <dbReference type="RefSeq" id="XP_014673370.1"/>
    </source>
</evidence>
<evidence type="ECO:0000256" key="6">
    <source>
        <dbReference type="ARBA" id="ARBA00023149"/>
    </source>
</evidence>
<feature type="region of interest" description="Disordered" evidence="7">
    <location>
        <begin position="56"/>
        <end position="103"/>
    </location>
</feature>
<dbReference type="InterPro" id="IPR000595">
    <property type="entry name" value="cNMP-bd_dom"/>
</dbReference>
<keyword evidence="3" id="KW-0116">cAMP-binding</keyword>
<dbReference type="Gene3D" id="2.60.120.10">
    <property type="entry name" value="Jelly Rolls"/>
    <property type="match status" value="2"/>
</dbReference>
<dbReference type="PROSITE" id="PS00888">
    <property type="entry name" value="CNMP_BINDING_1"/>
    <property type="match status" value="2"/>
</dbReference>
<dbReference type="PRINTS" id="PR00103">
    <property type="entry name" value="CAMPKINASE"/>
</dbReference>
<dbReference type="GeneID" id="106813682"/>
<accession>A0ABM1EME9</accession>
<protein>
    <submittedName>
        <fullName evidence="10">cAMP-dependent protein kinase type II regulatory subunit-like isoform X1</fullName>
    </submittedName>
</protein>
<comment type="similarity">
    <text evidence="1">Belongs to the cAMP-dependent kinase regulatory chain family.</text>
</comment>
<dbReference type="SUPFAM" id="SSF51206">
    <property type="entry name" value="cAMP-binding domain-like"/>
    <property type="match status" value="2"/>
</dbReference>
<proteinExistence type="inferred from homology"/>
<evidence type="ECO:0000256" key="4">
    <source>
        <dbReference type="ARBA" id="ARBA00022737"/>
    </source>
</evidence>
<dbReference type="SMART" id="SM00394">
    <property type="entry name" value="RIIa"/>
    <property type="match status" value="1"/>
</dbReference>
<dbReference type="PROSITE" id="PS00889">
    <property type="entry name" value="CNMP_BINDING_2"/>
    <property type="match status" value="2"/>
</dbReference>
<dbReference type="SMART" id="SM00100">
    <property type="entry name" value="cNMP"/>
    <property type="match status" value="2"/>
</dbReference>
<organism evidence="9 10">
    <name type="scientific">Priapulus caudatus</name>
    <name type="common">Priapulid worm</name>
    <dbReference type="NCBI Taxonomy" id="37621"/>
    <lineage>
        <taxon>Eukaryota</taxon>
        <taxon>Metazoa</taxon>
        <taxon>Ecdysozoa</taxon>
        <taxon>Scalidophora</taxon>
        <taxon>Priapulida</taxon>
        <taxon>Priapulimorpha</taxon>
        <taxon>Priapulimorphida</taxon>
        <taxon>Priapulidae</taxon>
        <taxon>Priapulus</taxon>
    </lineage>
</organism>
<feature type="domain" description="Cyclic nucleotide-binding" evidence="8">
    <location>
        <begin position="128"/>
        <end position="247"/>
    </location>
</feature>
<keyword evidence="4" id="KW-0677">Repeat</keyword>
<reference evidence="10" key="1">
    <citation type="submission" date="2025-08" db="UniProtKB">
        <authorList>
            <consortium name="RefSeq"/>
        </authorList>
    </citation>
    <scope>IDENTIFICATION</scope>
</reference>
<evidence type="ECO:0000256" key="3">
    <source>
        <dbReference type="ARBA" id="ARBA00022566"/>
    </source>
</evidence>
<evidence type="ECO:0000256" key="1">
    <source>
        <dbReference type="ARBA" id="ARBA00005753"/>
    </source>
</evidence>
<gene>
    <name evidence="10" type="primary">LOC106813682</name>
</gene>
<evidence type="ECO:0000313" key="9">
    <source>
        <dbReference type="Proteomes" id="UP000695022"/>
    </source>
</evidence>
<dbReference type="Proteomes" id="UP000695022">
    <property type="component" value="Unplaced"/>
</dbReference>
<dbReference type="RefSeq" id="XP_014673370.1">
    <property type="nucleotide sequence ID" value="XM_014817884.1"/>
</dbReference>
<dbReference type="InterPro" id="IPR018488">
    <property type="entry name" value="cNMP-bd_CS"/>
</dbReference>
<keyword evidence="2" id="KW-0597">Phosphoprotein</keyword>